<keyword evidence="1" id="KW-1133">Transmembrane helix</keyword>
<dbReference type="Pfam" id="PF03653">
    <property type="entry name" value="UPF0093"/>
    <property type="match status" value="1"/>
</dbReference>
<dbReference type="GO" id="GO:0006782">
    <property type="term" value="P:protoporphyrinogen IX biosynthetic process"/>
    <property type="evidence" value="ECO:0007669"/>
    <property type="project" value="UniProtKB-UniPathway"/>
</dbReference>
<dbReference type="AlphaFoldDB" id="D5MMG7"/>
<feature type="transmembrane region" description="Helical" evidence="1">
    <location>
        <begin position="82"/>
        <end position="101"/>
    </location>
</feature>
<dbReference type="UniPathway" id="UPA00251">
    <property type="reaction ID" value="UER00324"/>
</dbReference>
<reference evidence="2 3" key="1">
    <citation type="journal article" date="2010" name="Nature">
        <title>Nitrite-driven anaerobic methane oxidation by oxygenic bacteria.</title>
        <authorList>
            <person name="Ettwig K.F."/>
            <person name="Butler M.K."/>
            <person name="Le Paslier D."/>
            <person name="Pelletier E."/>
            <person name="Mangenot S."/>
            <person name="Kuypers M.M.M."/>
            <person name="Schreiber F."/>
            <person name="Dutilh B.E."/>
            <person name="Zedelius J."/>
            <person name="de Beer D."/>
            <person name="Gloerich J."/>
            <person name="Wessels H.J.C.T."/>
            <person name="van Allen T."/>
            <person name="Luesken F."/>
            <person name="Wu M."/>
            <person name="van de Pas-Schoonen K.T."/>
            <person name="Op den Camp H.J.M."/>
            <person name="Janssen-Megens E.M."/>
            <person name="Francoijs K-J."/>
            <person name="Stunnenberg H."/>
            <person name="Weissenbach J."/>
            <person name="Jetten M.S.M."/>
            <person name="Strous M."/>
        </authorList>
    </citation>
    <scope>NUCLEOTIDE SEQUENCE [LARGE SCALE GENOMIC DNA]</scope>
</reference>
<dbReference type="eggNOG" id="COG1981">
    <property type="taxonomic scope" value="Bacteria"/>
</dbReference>
<feature type="transmembrane region" description="Helical" evidence="1">
    <location>
        <begin position="51"/>
        <end position="70"/>
    </location>
</feature>
<evidence type="ECO:0000313" key="2">
    <source>
        <dbReference type="EMBL" id="CBE70089.1"/>
    </source>
</evidence>
<keyword evidence="1" id="KW-0812">Transmembrane</keyword>
<proteinExistence type="predicted"/>
<sequence>MLGFQLAITFHLVGIIFWLGGLSARLVLLASAQSGTEAGWRSQLCRLQRKIHLMMETPGFTVALIAGLYLTHATRVTPSLPWFRAKIALILGIIVIGLLTSRQFKTFNASGRAGHAMGLFAGLVVFTLLTLVAVLTKF</sequence>
<evidence type="ECO:0000313" key="3">
    <source>
        <dbReference type="Proteomes" id="UP000006898"/>
    </source>
</evidence>
<feature type="transmembrane region" description="Helical" evidence="1">
    <location>
        <begin position="6"/>
        <end position="30"/>
    </location>
</feature>
<dbReference type="InterPro" id="IPR005265">
    <property type="entry name" value="HemJ-like"/>
</dbReference>
<dbReference type="EMBL" id="FP565575">
    <property type="protein sequence ID" value="CBE70089.1"/>
    <property type="molecule type" value="Genomic_DNA"/>
</dbReference>
<keyword evidence="1" id="KW-0472">Membrane</keyword>
<dbReference type="KEGG" id="mox:DAMO_3016"/>
<name>D5MMG7_METO1</name>
<dbReference type="STRING" id="671143.DAMO_3016"/>
<accession>D5MMG7</accession>
<feature type="transmembrane region" description="Helical" evidence="1">
    <location>
        <begin position="113"/>
        <end position="135"/>
    </location>
</feature>
<evidence type="ECO:0000256" key="1">
    <source>
        <dbReference type="SAM" id="Phobius"/>
    </source>
</evidence>
<dbReference type="HOGENOM" id="CLU_1851479_0_0_0"/>
<organism evidence="2 3">
    <name type="scientific">Methylomirabilis oxygeniifera</name>
    <dbReference type="NCBI Taxonomy" id="671143"/>
    <lineage>
        <taxon>Bacteria</taxon>
        <taxon>Candidatus Methylomirabilota</taxon>
        <taxon>Candidatus Methylomirabilia</taxon>
        <taxon>Candidatus Methylomirabilales</taxon>
        <taxon>Candidatus Methylomirabilaceae</taxon>
        <taxon>Candidatus Methylomirabilis</taxon>
    </lineage>
</organism>
<gene>
    <name evidence="2" type="ORF">DAMO_3016</name>
</gene>
<protein>
    <submittedName>
        <fullName evidence="2">Uncharacterized protein</fullName>
    </submittedName>
</protein>
<dbReference type="Proteomes" id="UP000006898">
    <property type="component" value="Chromosome"/>
</dbReference>